<dbReference type="GO" id="GO:0018773">
    <property type="term" value="F:acetylpyruvate hydrolase activity"/>
    <property type="evidence" value="ECO:0007669"/>
    <property type="project" value="TreeGrafter"/>
</dbReference>
<dbReference type="GO" id="GO:0050163">
    <property type="term" value="F:oxaloacetate tautomerase activity"/>
    <property type="evidence" value="ECO:0007669"/>
    <property type="project" value="UniProtKB-ARBA"/>
</dbReference>
<reference evidence="5" key="1">
    <citation type="journal article" date="2016" name="Genome Announc.">
        <title>Draft genome sequences of fungus Aspergillus calidoustus.</title>
        <authorList>
            <person name="Horn F."/>
            <person name="Linde J."/>
            <person name="Mattern D.J."/>
            <person name="Walther G."/>
            <person name="Guthke R."/>
            <person name="Scherlach K."/>
            <person name="Martin K."/>
            <person name="Brakhage A.A."/>
            <person name="Petzke L."/>
            <person name="Valiante V."/>
        </authorList>
    </citation>
    <scope>NUCLEOTIDE SEQUENCE [LARGE SCALE GENOMIC DNA]</scope>
    <source>
        <strain evidence="5">SF006504</strain>
    </source>
</reference>
<comment type="similarity">
    <text evidence="1">Belongs to the FAH family.</text>
</comment>
<gene>
    <name evidence="4" type="ORF">ASPCAL08572</name>
</gene>
<dbReference type="AlphaFoldDB" id="A0A0U5GSY8"/>
<keyword evidence="2" id="KW-0479">Metal-binding</keyword>
<dbReference type="OMA" id="YMHYECE"/>
<dbReference type="InterPro" id="IPR011234">
    <property type="entry name" value="Fumarylacetoacetase-like_C"/>
</dbReference>
<evidence type="ECO:0000259" key="3">
    <source>
        <dbReference type="Pfam" id="PF01557"/>
    </source>
</evidence>
<keyword evidence="5" id="KW-1185">Reference proteome</keyword>
<dbReference type="Proteomes" id="UP000054771">
    <property type="component" value="Unassembled WGS sequence"/>
</dbReference>
<dbReference type="PANTHER" id="PTHR11820">
    <property type="entry name" value="ACYLPYRUVASE"/>
    <property type="match status" value="1"/>
</dbReference>
<name>A0A0U5GSY8_ASPCI</name>
<feature type="domain" description="Fumarylacetoacetase-like C-terminal" evidence="3">
    <location>
        <begin position="114"/>
        <end position="323"/>
    </location>
</feature>
<dbReference type="InterPro" id="IPR036663">
    <property type="entry name" value="Fumarylacetoacetase_C_sf"/>
</dbReference>
<dbReference type="GO" id="GO:0006107">
    <property type="term" value="P:oxaloacetate metabolic process"/>
    <property type="evidence" value="ECO:0007669"/>
    <property type="project" value="UniProtKB-ARBA"/>
</dbReference>
<evidence type="ECO:0000256" key="1">
    <source>
        <dbReference type="ARBA" id="ARBA00010211"/>
    </source>
</evidence>
<accession>A0A0U5GSY8</accession>
<dbReference type="Pfam" id="PF01557">
    <property type="entry name" value="FAA_hydrolase"/>
    <property type="match status" value="1"/>
</dbReference>
<keyword evidence="4" id="KW-0378">Hydrolase</keyword>
<dbReference type="FunFam" id="3.90.850.10:FF:000002">
    <property type="entry name" value="2-hydroxyhepta-2,4-diene-1,7-dioate isomerase"/>
    <property type="match status" value="1"/>
</dbReference>
<evidence type="ECO:0000256" key="2">
    <source>
        <dbReference type="ARBA" id="ARBA00022723"/>
    </source>
</evidence>
<dbReference type="GO" id="GO:0046872">
    <property type="term" value="F:metal ion binding"/>
    <property type="evidence" value="ECO:0007669"/>
    <property type="project" value="UniProtKB-KW"/>
</dbReference>
<sequence>MSLSPTSLRVISYNIPSPLTSHLQSIIPPTAKMSKIAATFSRLVRFTPKSNPSRILIGEPVDASLDVGLAIYNNQDVPVRAFSGSSVLSPGSATGITETIGRLLSPLASSEVGTIRCIGLNYVSHAKEMSLEIPTVPTLFLKPSSSLADPFPAPTVLPKITQADGTGDYEAEMVIVLGREAKDVNEAEAMEYVLGYTAANDVSSRTSQMNQSQWCFSKGFDGSCPIGPTLVSAKEIPDVSKLQIKGLKNGNVMQDCQLTDLIFSVPKLVSFLSQGTTLPAGTIILTGTPPGVGAAKNPKEFLKGGDEFRVELSPLVGTLINKIENQ</sequence>
<dbReference type="OrthoDB" id="411064at2759"/>
<proteinExistence type="inferred from homology"/>
<evidence type="ECO:0000313" key="5">
    <source>
        <dbReference type="Proteomes" id="UP000054771"/>
    </source>
</evidence>
<dbReference type="PANTHER" id="PTHR11820:SF7">
    <property type="entry name" value="ACYLPYRUVASE FAHD1, MITOCHONDRIAL"/>
    <property type="match status" value="1"/>
</dbReference>
<dbReference type="SUPFAM" id="SSF56529">
    <property type="entry name" value="FAH"/>
    <property type="match status" value="1"/>
</dbReference>
<dbReference type="Gene3D" id="3.90.850.10">
    <property type="entry name" value="Fumarylacetoacetase-like, C-terminal domain"/>
    <property type="match status" value="1"/>
</dbReference>
<dbReference type="STRING" id="454130.A0A0U5GSY8"/>
<organism evidence="4 5">
    <name type="scientific">Aspergillus calidoustus</name>
    <dbReference type="NCBI Taxonomy" id="454130"/>
    <lineage>
        <taxon>Eukaryota</taxon>
        <taxon>Fungi</taxon>
        <taxon>Dikarya</taxon>
        <taxon>Ascomycota</taxon>
        <taxon>Pezizomycotina</taxon>
        <taxon>Eurotiomycetes</taxon>
        <taxon>Eurotiomycetidae</taxon>
        <taxon>Eurotiales</taxon>
        <taxon>Aspergillaceae</taxon>
        <taxon>Aspergillus</taxon>
        <taxon>Aspergillus subgen. Nidulantes</taxon>
    </lineage>
</organism>
<protein>
    <submittedName>
        <fullName evidence="4">Putative Fumarylacetoacetate hydrolase family protein</fullName>
    </submittedName>
</protein>
<evidence type="ECO:0000313" key="4">
    <source>
        <dbReference type="EMBL" id="CEN61927.1"/>
    </source>
</evidence>
<dbReference type="EMBL" id="CDMC01000006">
    <property type="protein sequence ID" value="CEN61927.1"/>
    <property type="molecule type" value="Genomic_DNA"/>
</dbReference>